<organism evidence="1 2">
    <name type="scientific">Streptomyces marianii</name>
    <dbReference type="NCBI Taxonomy" id="1817406"/>
    <lineage>
        <taxon>Bacteria</taxon>
        <taxon>Bacillati</taxon>
        <taxon>Actinomycetota</taxon>
        <taxon>Actinomycetes</taxon>
        <taxon>Kitasatosporales</taxon>
        <taxon>Streptomycetaceae</taxon>
        <taxon>Streptomyces</taxon>
    </lineage>
</organism>
<evidence type="ECO:0000313" key="1">
    <source>
        <dbReference type="EMBL" id="TLQ38854.1"/>
    </source>
</evidence>
<proteinExistence type="predicted"/>
<keyword evidence="2" id="KW-1185">Reference proteome</keyword>
<dbReference type="OrthoDB" id="4329484at2"/>
<dbReference type="RefSeq" id="WP_138058422.1">
    <property type="nucleotide sequence ID" value="NZ_VAWE01000004.1"/>
</dbReference>
<dbReference type="EMBL" id="VAWE01000004">
    <property type="protein sequence ID" value="TLQ38854.1"/>
    <property type="molecule type" value="Genomic_DNA"/>
</dbReference>
<protein>
    <submittedName>
        <fullName evidence="1">Uncharacterized protein</fullName>
    </submittedName>
</protein>
<name>A0A5R9DV12_9ACTN</name>
<dbReference type="Proteomes" id="UP000305921">
    <property type="component" value="Unassembled WGS sequence"/>
</dbReference>
<evidence type="ECO:0000313" key="2">
    <source>
        <dbReference type="Proteomes" id="UP000305921"/>
    </source>
</evidence>
<gene>
    <name evidence="1" type="ORF">FEF34_40300</name>
</gene>
<sequence>MTANSQIGYRVERVPDKPLGRTQAGRFFIPLRITDGQGTTEAHLVLSGTDSEQLLGELSRLLAGGEPAPLDPIGEPA</sequence>
<accession>A0A5R9DV12</accession>
<dbReference type="AlphaFoldDB" id="A0A5R9DV12"/>
<reference evidence="1 2" key="1">
    <citation type="submission" date="2019-05" db="EMBL/GenBank/DDBJ databases">
        <title>Streptomyces marianii sp. nov., a novel marine actinomycete from southern coast of India.</title>
        <authorList>
            <person name="Iniyan A.M."/>
            <person name="Wink J."/>
            <person name="Ramprasad E."/>
            <person name="Ramana C.V."/>
            <person name="Bunk B."/>
            <person name="Sproer C."/>
            <person name="Joseph F.-J.R.S."/>
            <person name="Vincent S.G.P."/>
        </authorList>
    </citation>
    <scope>NUCLEOTIDE SEQUENCE [LARGE SCALE GENOMIC DNA]</scope>
    <source>
        <strain evidence="1 2">ICN19</strain>
    </source>
</reference>
<comment type="caution">
    <text evidence="1">The sequence shown here is derived from an EMBL/GenBank/DDBJ whole genome shotgun (WGS) entry which is preliminary data.</text>
</comment>